<dbReference type="AlphaFoldDB" id="A0A4R4V231"/>
<dbReference type="Proteomes" id="UP000295674">
    <property type="component" value="Unassembled WGS sequence"/>
</dbReference>
<accession>A0A4R4V231</accession>
<protein>
    <submittedName>
        <fullName evidence="2">Uncharacterized protein</fullName>
    </submittedName>
</protein>
<feature type="region of interest" description="Disordered" evidence="1">
    <location>
        <begin position="88"/>
        <end position="110"/>
    </location>
</feature>
<dbReference type="RefSeq" id="WP_132679925.1">
    <property type="nucleotide sequence ID" value="NZ_SMKS01000125.1"/>
</dbReference>
<evidence type="ECO:0000313" key="3">
    <source>
        <dbReference type="Proteomes" id="UP000295674"/>
    </source>
</evidence>
<reference evidence="2 3" key="1">
    <citation type="submission" date="2019-03" db="EMBL/GenBank/DDBJ databases">
        <title>Draft genome sequences of novel Actinobacteria.</title>
        <authorList>
            <person name="Sahin N."/>
            <person name="Ay H."/>
            <person name="Saygin H."/>
        </authorList>
    </citation>
    <scope>NUCLEOTIDE SEQUENCE [LARGE SCALE GENOMIC DNA]</scope>
    <source>
        <strain evidence="2 3">16K309</strain>
    </source>
</reference>
<gene>
    <name evidence="2" type="ORF">E1181_30810</name>
</gene>
<evidence type="ECO:0000256" key="1">
    <source>
        <dbReference type="SAM" id="MobiDB-lite"/>
    </source>
</evidence>
<sequence length="110" mass="12649">MPERSDQNTRPERKTHHLVATELARRHGRQTAVVPDARNWLQEHKSRWRADVILVPWSPADAEILRYALPELEDGMILAASPRVAWANRRRNERARSAGEIPTPRDTSGQ</sequence>
<organism evidence="2 3">
    <name type="scientific">Saccharopolyspora terrae</name>
    <dbReference type="NCBI Taxonomy" id="2530384"/>
    <lineage>
        <taxon>Bacteria</taxon>
        <taxon>Bacillati</taxon>
        <taxon>Actinomycetota</taxon>
        <taxon>Actinomycetes</taxon>
        <taxon>Pseudonocardiales</taxon>
        <taxon>Pseudonocardiaceae</taxon>
        <taxon>Saccharopolyspora</taxon>
    </lineage>
</organism>
<proteinExistence type="predicted"/>
<name>A0A4R4V231_9PSEU</name>
<comment type="caution">
    <text evidence="2">The sequence shown here is derived from an EMBL/GenBank/DDBJ whole genome shotgun (WGS) entry which is preliminary data.</text>
</comment>
<evidence type="ECO:0000313" key="2">
    <source>
        <dbReference type="EMBL" id="TDC98620.1"/>
    </source>
</evidence>
<dbReference type="EMBL" id="SMKS01000125">
    <property type="protein sequence ID" value="TDC98620.1"/>
    <property type="molecule type" value="Genomic_DNA"/>
</dbReference>
<keyword evidence="3" id="KW-1185">Reference proteome</keyword>